<feature type="compositionally biased region" description="Polar residues" evidence="1">
    <location>
        <begin position="572"/>
        <end position="585"/>
    </location>
</feature>
<sequence length="1255" mass="138266">MVRPNYCFFAFSYVSSLKLSRLALYRLLGSNVATVLYAITPEVARKMHCTLQEIGNDSPKVSEAKKDSISSIYQQQNKLTSLEDCQDSSLSRINSDSRCAIISFFNLVPDGSWGNFAQPVQCYNHINLAFGVNMDGLQLLFPPPVNRLKIDQCKGPRVPLPPYAYSAKSCTRKGFTGSNVRRRCQNKIANRASKLNELPDNSCSPSSFVCSPGMFADNSTAVNSPDQYTSQSKEDKSLNKNSRKRARKKVRKSKKKSSDSGSTEREVLTEEYNCVSLTSETCSSNDVDKDGVGDFSTSDDRLIKSDCERNEKNGSISVMEAPNGSNSYLDQAVISKATAPIVQSSAGECATFESKNQLKDRGPDFAVSDREIKDIQQVEPGGFNDIQDSLVLDSVSVGSGSDESINVDDIGKRSNKANCTTTSDSGDGYFLGQNLMNGIHNNCEHIEGIRHGGQNCVSNDKRVKQKRTMSKSSSFNKFGSVLPGRKGKENSHSVWQKVQKNSSDECGGDLKKVNTTLSQFASTVEKDPSVIKECNSVSVNGVSKTEDKKHLKNKIGRKSKGKVDSVSKKGPANSSRKSFQFNRSLSNDHGKVSVQQNDMLHISSLEIDKKGLTVVSGFNSDINCQMDGVQTNRVEQVTSEIVQSAQFCLEESDPQKSACHTIANSNNENIDIQDSSLVMQGENINQSNMSEEQSLVSCNLEGDGVGQTVKEVSSADYNTQNHSSGSTLWKWIPVGKKETRLEKSESNISPPEYSDASPGNNFNLKSSVEPEVASFSENQDSSLNASITCPGQICDTVSCVDEGENHKLVSQVALTLTESRDNHEVSNHVFYEYENQDVLENDPYSAAVNDACRAQLACEAVHMATGGPVAEFERLLHFCSPVVCKSLNSPSCSTCSPDHAGGASLCRHDIPNLALGCLWQWYEKHGSYGLEIRALDHENPKGPGGVGDFPFRAYFVPSLSAVQLFKNHENQCENSSDNLPNYEVSEACEMIDISENSSTASEHSIFSVLFPQPRSQDASIQTPKETASINNASIPSINSTNSTCSGDLELLFEYFELEQPQQRQPLYEKIQELVRGNIPIQSTTYGDPTKLDSINLRDLHPRSWFSVAWYPIYRIPDGTFRASFLTYHSLGHLVRRRTSSDLSTVDSCLVSPAVGLQSYNAQGECWFQLKHSALAAEMVGLDPCLLLRERLRTLEETASLMARGVVNKGNLTCTNRHPDYEFFLSRRRFKLVNAAISAISYNHNFVTSTLFMCHF</sequence>
<feature type="compositionally biased region" description="Basic residues" evidence="1">
    <location>
        <begin position="241"/>
        <end position="255"/>
    </location>
</feature>
<evidence type="ECO:0000256" key="1">
    <source>
        <dbReference type="SAM" id="MobiDB-lite"/>
    </source>
</evidence>
<feature type="compositionally biased region" description="Basic residues" evidence="1">
    <location>
        <begin position="550"/>
        <end position="560"/>
    </location>
</feature>
<dbReference type="OrthoDB" id="1920576at2759"/>
<dbReference type="PANTHER" id="PTHR32010:SF18">
    <property type="entry name" value="DUF789 FAMILY PROTEIN"/>
    <property type="match status" value="1"/>
</dbReference>
<dbReference type="Proteomes" id="UP000257109">
    <property type="component" value="Unassembled WGS sequence"/>
</dbReference>
<dbReference type="AlphaFoldDB" id="A0A371EYU9"/>
<dbReference type="EMBL" id="QJKJ01011435">
    <property type="protein sequence ID" value="RDX71189.1"/>
    <property type="molecule type" value="Genomic_DNA"/>
</dbReference>
<protein>
    <submittedName>
        <fullName evidence="2">Uncharacterized protein</fullName>
    </submittedName>
</protein>
<comment type="caution">
    <text evidence="2">The sequence shown here is derived from an EMBL/GenBank/DDBJ whole genome shotgun (WGS) entry which is preliminary data.</text>
</comment>
<feature type="compositionally biased region" description="Basic and acidic residues" evidence="1">
    <location>
        <begin position="256"/>
        <end position="265"/>
    </location>
</feature>
<organism evidence="2 3">
    <name type="scientific">Mucuna pruriens</name>
    <name type="common">Velvet bean</name>
    <name type="synonym">Dolichos pruriens</name>
    <dbReference type="NCBI Taxonomy" id="157652"/>
    <lineage>
        <taxon>Eukaryota</taxon>
        <taxon>Viridiplantae</taxon>
        <taxon>Streptophyta</taxon>
        <taxon>Embryophyta</taxon>
        <taxon>Tracheophyta</taxon>
        <taxon>Spermatophyta</taxon>
        <taxon>Magnoliopsida</taxon>
        <taxon>eudicotyledons</taxon>
        <taxon>Gunneridae</taxon>
        <taxon>Pentapetalae</taxon>
        <taxon>rosids</taxon>
        <taxon>fabids</taxon>
        <taxon>Fabales</taxon>
        <taxon>Fabaceae</taxon>
        <taxon>Papilionoideae</taxon>
        <taxon>50 kb inversion clade</taxon>
        <taxon>NPAAA clade</taxon>
        <taxon>indigoferoid/millettioid clade</taxon>
        <taxon>Phaseoleae</taxon>
        <taxon>Mucuna</taxon>
    </lineage>
</organism>
<dbReference type="PANTHER" id="PTHR32010">
    <property type="entry name" value="PHOTOSYSTEM II STABILITY/ASSEMBLY FACTOR HCF136, CHLOROPLASTIC"/>
    <property type="match status" value="1"/>
</dbReference>
<dbReference type="STRING" id="157652.A0A371EYU9"/>
<feature type="non-terminal residue" evidence="2">
    <location>
        <position position="1"/>
    </location>
</feature>
<name>A0A371EYU9_MUCPR</name>
<proteinExistence type="predicted"/>
<evidence type="ECO:0000313" key="3">
    <source>
        <dbReference type="Proteomes" id="UP000257109"/>
    </source>
</evidence>
<evidence type="ECO:0000313" key="2">
    <source>
        <dbReference type="EMBL" id="RDX71189.1"/>
    </source>
</evidence>
<feature type="region of interest" description="Disordered" evidence="1">
    <location>
        <begin position="742"/>
        <end position="761"/>
    </location>
</feature>
<gene>
    <name evidence="2" type="ORF">CR513_49501</name>
</gene>
<feature type="region of interest" description="Disordered" evidence="1">
    <location>
        <begin position="221"/>
        <end position="265"/>
    </location>
</feature>
<feature type="region of interest" description="Disordered" evidence="1">
    <location>
        <begin position="466"/>
        <end position="492"/>
    </location>
</feature>
<feature type="compositionally biased region" description="Polar residues" evidence="1">
    <location>
        <begin position="221"/>
        <end position="231"/>
    </location>
</feature>
<keyword evidence="3" id="KW-1185">Reference proteome</keyword>
<accession>A0A371EYU9</accession>
<feature type="region of interest" description="Disordered" evidence="1">
    <location>
        <begin position="545"/>
        <end position="590"/>
    </location>
</feature>
<dbReference type="InterPro" id="IPR008507">
    <property type="entry name" value="DUF789"/>
</dbReference>
<reference evidence="2" key="1">
    <citation type="submission" date="2018-05" db="EMBL/GenBank/DDBJ databases">
        <title>Draft genome of Mucuna pruriens seed.</title>
        <authorList>
            <person name="Nnadi N.E."/>
            <person name="Vos R."/>
            <person name="Hasami M.H."/>
            <person name="Devisetty U.K."/>
            <person name="Aguiy J.C."/>
        </authorList>
    </citation>
    <scope>NUCLEOTIDE SEQUENCE [LARGE SCALE GENOMIC DNA]</scope>
    <source>
        <strain evidence="2">JCA_2017</strain>
    </source>
</reference>
<dbReference type="Pfam" id="PF05623">
    <property type="entry name" value="DUF789"/>
    <property type="match status" value="1"/>
</dbReference>